<keyword evidence="1" id="KW-0472">Membrane</keyword>
<reference evidence="2" key="1">
    <citation type="submission" date="2024-03" db="EMBL/GenBank/DDBJ databases">
        <title>Diverse circular DNA viruses in blood, oral, and fecal samples of captive lemurs.</title>
        <authorList>
            <person name="Paietta E.N."/>
            <person name="Kraberger S."/>
            <person name="Lund M.C."/>
            <person name="Custer J.M."/>
            <person name="Vargas K.M."/>
            <person name="Ehmke E.E."/>
            <person name="Yoder A.D."/>
            <person name="Varsani A."/>
        </authorList>
    </citation>
    <scope>NUCLEOTIDE SEQUENCE</scope>
    <source>
        <strain evidence="2">Duke_25SS_52</strain>
    </source>
</reference>
<keyword evidence="1" id="KW-0812">Transmembrane</keyword>
<name>A0AAU8B4R7_9VIRU</name>
<organism evidence="2">
    <name type="scientific">Dulem virus 60</name>
    <dbReference type="NCBI Taxonomy" id="3145771"/>
    <lineage>
        <taxon>Viruses</taxon>
        <taxon>Monodnaviria</taxon>
        <taxon>Loebvirae</taxon>
        <taxon>Hofneiviricota</taxon>
        <taxon>Faserviricetes</taxon>
        <taxon>Tubulavirales</taxon>
        <taxon>Inoviridae</taxon>
        <taxon>Inovirus</taxon>
    </lineage>
</organism>
<evidence type="ECO:0000313" key="2">
    <source>
        <dbReference type="EMBL" id="XCD06677.1"/>
    </source>
</evidence>
<dbReference type="EMBL" id="PP511700">
    <property type="protein sequence ID" value="XCD06677.1"/>
    <property type="molecule type" value="Genomic_DNA"/>
</dbReference>
<sequence length="66" mass="7744">MNEAEKLANEIVKLSCYAYEVTYQMVFAKGFILGIVFMLFIWTIIVIIVWIKRAKKMLKKNKNGQI</sequence>
<evidence type="ECO:0000256" key="1">
    <source>
        <dbReference type="SAM" id="Phobius"/>
    </source>
</evidence>
<feature type="transmembrane region" description="Helical" evidence="1">
    <location>
        <begin position="31"/>
        <end position="51"/>
    </location>
</feature>
<protein>
    <submittedName>
        <fullName evidence="2">Uncharacterized protein</fullName>
    </submittedName>
</protein>
<keyword evidence="1" id="KW-1133">Transmembrane helix</keyword>
<proteinExistence type="predicted"/>
<accession>A0AAU8B4R7</accession>